<dbReference type="AlphaFoldDB" id="A0A212L3F3"/>
<accession>A0A212L3F3</accession>
<protein>
    <submittedName>
        <fullName evidence="1">Uncharacterized protein</fullName>
    </submittedName>
</protein>
<sequence length="56" mass="6076">MSIFALNMPVINVFVTSIGVLPHTVLPKTKGKESRLFARCPSPVFSCHQAARPPLA</sequence>
<name>A0A212L3F3_9BACT</name>
<organism evidence="1">
    <name type="scientific">uncultured Desulfovibrio sp</name>
    <dbReference type="NCBI Taxonomy" id="167968"/>
    <lineage>
        <taxon>Bacteria</taxon>
        <taxon>Pseudomonadati</taxon>
        <taxon>Thermodesulfobacteriota</taxon>
        <taxon>Desulfovibrionia</taxon>
        <taxon>Desulfovibrionales</taxon>
        <taxon>Desulfovibrionaceae</taxon>
        <taxon>Desulfovibrio</taxon>
        <taxon>environmental samples</taxon>
    </lineage>
</organism>
<reference evidence="1" key="1">
    <citation type="submission" date="2016-08" db="EMBL/GenBank/DDBJ databases">
        <authorList>
            <person name="Seilhamer J.J."/>
        </authorList>
    </citation>
    <scope>NUCLEOTIDE SEQUENCE</scope>
    <source>
        <strain evidence="1">86-1</strain>
    </source>
</reference>
<dbReference type="EMBL" id="FMJC01000002">
    <property type="protein sequence ID" value="SCM72070.1"/>
    <property type="molecule type" value="Genomic_DNA"/>
</dbReference>
<gene>
    <name evidence="1" type="ORF">KL86DES1_20378</name>
</gene>
<proteinExistence type="predicted"/>
<evidence type="ECO:0000313" key="1">
    <source>
        <dbReference type="EMBL" id="SCM72070.1"/>
    </source>
</evidence>